<keyword evidence="10" id="KW-1185">Reference proteome</keyword>
<dbReference type="InterPro" id="IPR000612">
    <property type="entry name" value="PMP3"/>
</dbReference>
<keyword evidence="3 6" id="KW-0812">Transmembrane</keyword>
<feature type="transmembrane region" description="Helical" evidence="6">
    <location>
        <begin position="34"/>
        <end position="55"/>
    </location>
</feature>
<evidence type="ECO:0000313" key="9">
    <source>
        <dbReference type="EMBL" id="KAK1290711.1"/>
    </source>
</evidence>
<evidence type="ECO:0000313" key="10">
    <source>
        <dbReference type="Proteomes" id="UP001180020"/>
    </source>
</evidence>
<evidence type="ECO:0000313" key="8">
    <source>
        <dbReference type="EMBL" id="KAK1290585.1"/>
    </source>
</evidence>
<comment type="subcellular location">
    <subcellularLocation>
        <location evidence="1">Membrane</location>
    </subcellularLocation>
</comment>
<feature type="chain" id="PRO_5044716696" evidence="7">
    <location>
        <begin position="23"/>
        <end position="73"/>
    </location>
</feature>
<reference evidence="8" key="1">
    <citation type="journal article" date="2023" name="Nat. Commun.">
        <title>Diploid and tetraploid genomes of Acorus and the evolution of monocots.</title>
        <authorList>
            <person name="Ma L."/>
            <person name="Liu K.W."/>
            <person name="Li Z."/>
            <person name="Hsiao Y.Y."/>
            <person name="Qi Y."/>
            <person name="Fu T."/>
            <person name="Tang G.D."/>
            <person name="Zhang D."/>
            <person name="Sun W.H."/>
            <person name="Liu D.K."/>
            <person name="Li Y."/>
            <person name="Chen G.Z."/>
            <person name="Liu X.D."/>
            <person name="Liao X.Y."/>
            <person name="Jiang Y.T."/>
            <person name="Yu X."/>
            <person name="Hao Y."/>
            <person name="Huang J."/>
            <person name="Zhao X.W."/>
            <person name="Ke S."/>
            <person name="Chen Y.Y."/>
            <person name="Wu W.L."/>
            <person name="Hsu J.L."/>
            <person name="Lin Y.F."/>
            <person name="Huang M.D."/>
            <person name="Li C.Y."/>
            <person name="Huang L."/>
            <person name="Wang Z.W."/>
            <person name="Zhao X."/>
            <person name="Zhong W.Y."/>
            <person name="Peng D.H."/>
            <person name="Ahmad S."/>
            <person name="Lan S."/>
            <person name="Zhang J.S."/>
            <person name="Tsai W.C."/>
            <person name="Van de Peer Y."/>
            <person name="Liu Z.J."/>
        </authorList>
    </citation>
    <scope>NUCLEOTIDE SEQUENCE</scope>
    <source>
        <strain evidence="8">CP</strain>
    </source>
</reference>
<keyword evidence="5 6" id="KW-0472">Membrane</keyword>
<evidence type="ECO:0000256" key="5">
    <source>
        <dbReference type="ARBA" id="ARBA00023136"/>
    </source>
</evidence>
<protein>
    <submittedName>
        <fullName evidence="8">UPF0057 membrane protein</fullName>
    </submittedName>
</protein>
<feature type="signal peptide" evidence="7">
    <location>
        <begin position="1"/>
        <end position="22"/>
    </location>
</feature>
<evidence type="ECO:0000256" key="4">
    <source>
        <dbReference type="ARBA" id="ARBA00022989"/>
    </source>
</evidence>
<sequence>MGGAAMCCEILIAILLPPLGVCLRHGCCSVEFWICVLLTIFGYVPGIIYAIYAIVTVDRREIDYYYYYRPVNG</sequence>
<organism evidence="8 10">
    <name type="scientific">Acorus calamus</name>
    <name type="common">Sweet flag</name>
    <dbReference type="NCBI Taxonomy" id="4465"/>
    <lineage>
        <taxon>Eukaryota</taxon>
        <taxon>Viridiplantae</taxon>
        <taxon>Streptophyta</taxon>
        <taxon>Embryophyta</taxon>
        <taxon>Tracheophyta</taxon>
        <taxon>Spermatophyta</taxon>
        <taxon>Magnoliopsida</taxon>
        <taxon>Liliopsida</taxon>
        <taxon>Acoraceae</taxon>
        <taxon>Acorus</taxon>
    </lineage>
</organism>
<evidence type="ECO:0000256" key="3">
    <source>
        <dbReference type="ARBA" id="ARBA00022692"/>
    </source>
</evidence>
<dbReference type="PANTHER" id="PTHR21659:SF106">
    <property type="entry name" value="LOW TEMPERATURE AND SALT RESPONSIVE PROTEIN FAMILY"/>
    <property type="match status" value="1"/>
</dbReference>
<dbReference type="EMBL" id="JAUJYO010000018">
    <property type="protein sequence ID" value="KAK1290585.1"/>
    <property type="molecule type" value="Genomic_DNA"/>
</dbReference>
<accession>A0AAV9CP50</accession>
<gene>
    <name evidence="8" type="ORF">QJS10_CPB18g00366</name>
    <name evidence="9" type="ORF">QJS10_CPB18g00411</name>
</gene>
<comment type="similarity">
    <text evidence="2">Belongs to the UPF0057 (PMP3) family.</text>
</comment>
<comment type="caution">
    <text evidence="8">The sequence shown here is derived from an EMBL/GenBank/DDBJ whole genome shotgun (WGS) entry which is preliminary data.</text>
</comment>
<keyword evidence="7" id="KW-0732">Signal</keyword>
<evidence type="ECO:0000256" key="2">
    <source>
        <dbReference type="ARBA" id="ARBA00009530"/>
    </source>
</evidence>
<evidence type="ECO:0000256" key="7">
    <source>
        <dbReference type="SAM" id="SignalP"/>
    </source>
</evidence>
<dbReference type="EMBL" id="JAUJYO010000018">
    <property type="protein sequence ID" value="KAK1290711.1"/>
    <property type="molecule type" value="Genomic_DNA"/>
</dbReference>
<dbReference type="Proteomes" id="UP001180020">
    <property type="component" value="Unassembled WGS sequence"/>
</dbReference>
<name>A0AAV9CP50_ACOCL</name>
<dbReference type="Pfam" id="PF01679">
    <property type="entry name" value="Pmp3"/>
    <property type="match status" value="1"/>
</dbReference>
<reference evidence="8" key="2">
    <citation type="submission" date="2023-06" db="EMBL/GenBank/DDBJ databases">
        <authorList>
            <person name="Ma L."/>
            <person name="Liu K.-W."/>
            <person name="Li Z."/>
            <person name="Hsiao Y.-Y."/>
            <person name="Qi Y."/>
            <person name="Fu T."/>
            <person name="Tang G."/>
            <person name="Zhang D."/>
            <person name="Sun W.-H."/>
            <person name="Liu D.-K."/>
            <person name="Li Y."/>
            <person name="Chen G.-Z."/>
            <person name="Liu X.-D."/>
            <person name="Liao X.-Y."/>
            <person name="Jiang Y.-T."/>
            <person name="Yu X."/>
            <person name="Hao Y."/>
            <person name="Huang J."/>
            <person name="Zhao X.-W."/>
            <person name="Ke S."/>
            <person name="Chen Y.-Y."/>
            <person name="Wu W.-L."/>
            <person name="Hsu J.-L."/>
            <person name="Lin Y.-F."/>
            <person name="Huang M.-D."/>
            <person name="Li C.-Y."/>
            <person name="Huang L."/>
            <person name="Wang Z.-W."/>
            <person name="Zhao X."/>
            <person name="Zhong W.-Y."/>
            <person name="Peng D.-H."/>
            <person name="Ahmad S."/>
            <person name="Lan S."/>
            <person name="Zhang J.-S."/>
            <person name="Tsai W.-C."/>
            <person name="Van De Peer Y."/>
            <person name="Liu Z.-J."/>
        </authorList>
    </citation>
    <scope>NUCLEOTIDE SEQUENCE</scope>
    <source>
        <strain evidence="8">CP</strain>
        <tissue evidence="8">Leaves</tissue>
    </source>
</reference>
<dbReference type="PANTHER" id="PTHR21659">
    <property type="entry name" value="HYDROPHOBIC PROTEIN RCI2 LOW TEMPERATURE AND SALT RESPONSIVE PROTEIN LTI6 -RELATED"/>
    <property type="match status" value="1"/>
</dbReference>
<keyword evidence="4 6" id="KW-1133">Transmembrane helix</keyword>
<evidence type="ECO:0000256" key="1">
    <source>
        <dbReference type="ARBA" id="ARBA00004370"/>
    </source>
</evidence>
<dbReference type="PROSITE" id="PS01309">
    <property type="entry name" value="UPF0057"/>
    <property type="match status" value="1"/>
</dbReference>
<dbReference type="GO" id="GO:0016020">
    <property type="term" value="C:membrane"/>
    <property type="evidence" value="ECO:0007669"/>
    <property type="project" value="UniProtKB-SubCell"/>
</dbReference>
<proteinExistence type="inferred from homology"/>
<dbReference type="AlphaFoldDB" id="A0AAV9CP50"/>
<evidence type="ECO:0000256" key="6">
    <source>
        <dbReference type="SAM" id="Phobius"/>
    </source>
</evidence>